<keyword evidence="2" id="KW-1185">Reference proteome</keyword>
<reference evidence="1 2" key="1">
    <citation type="submission" date="2020-03" db="EMBL/GenBank/DDBJ databases">
        <title>Genomic Encyclopedia of Type Strains, Phase IV (KMG-IV): sequencing the most valuable type-strain genomes for metagenomic binning, comparative biology and taxonomic classification.</title>
        <authorList>
            <person name="Goeker M."/>
        </authorList>
    </citation>
    <scope>NUCLEOTIDE SEQUENCE [LARGE SCALE GENOMIC DNA]</scope>
    <source>
        <strain evidence="1 2">DSM 102865</strain>
    </source>
</reference>
<sequence length="499" mass="56158">MLAFRVFIVTAISLAFVSFEVAFGQQNLSKAGLEADLEAGAIYSSSPYTPFWLRTGQFGVVPFYSPAGILQGAIKKRYVFFDSLSNRPRKLDWSAGINPVGSYDKRNKLQVILPEAFASVRFKNTELYVGRRKELMGLGDSTLSSGFYSGSGNALPIPKIQIGTIGFTPLKFTRNFLAVHAGFAHGWLHASNLDGVRLHQKFLYFRLGKPKSNVKFLFGLNHNVMWAGHSEDLKQHPELALDGKLPSSWKFYPNVVFAYTSKNWFEKNGYGAFDSYRLGNHLGSYDFAIQAKLKNSKLFVYHQHPFEDVSSMLFKNLPDGLYGINFKPNASTFRSGFHVTALTLEFLTTKDQSGSSFYIPGSTYQGADNYFNHSQYTEGWSYYGRTIGTPFIYPGQDMVKAYDVAGRPFPNNRLNMWYVGVQGAVRKSWLITLRSSFSRNYGTPGFGFNPVRHQLSSLLSAQYQFVHLKNTSIIAKLSIDRGDIFTKSTGGYLGIRKHW</sequence>
<evidence type="ECO:0000313" key="1">
    <source>
        <dbReference type="EMBL" id="NIJ51828.1"/>
    </source>
</evidence>
<gene>
    <name evidence="1" type="ORF">FHS68_000984</name>
</gene>
<name>A0ABX0UFP7_9BACT</name>
<evidence type="ECO:0000313" key="2">
    <source>
        <dbReference type="Proteomes" id="UP001179181"/>
    </source>
</evidence>
<protein>
    <recommendedName>
        <fullName evidence="3">Capsule assembly protein Wzi</fullName>
    </recommendedName>
</protein>
<dbReference type="Proteomes" id="UP001179181">
    <property type="component" value="Unassembled WGS sequence"/>
</dbReference>
<organism evidence="1 2">
    <name type="scientific">Dyadobacter arcticus</name>
    <dbReference type="NCBI Taxonomy" id="1078754"/>
    <lineage>
        <taxon>Bacteria</taxon>
        <taxon>Pseudomonadati</taxon>
        <taxon>Bacteroidota</taxon>
        <taxon>Cytophagia</taxon>
        <taxon>Cytophagales</taxon>
        <taxon>Spirosomataceae</taxon>
        <taxon>Dyadobacter</taxon>
    </lineage>
</organism>
<comment type="caution">
    <text evidence="1">The sequence shown here is derived from an EMBL/GenBank/DDBJ whole genome shotgun (WGS) entry which is preliminary data.</text>
</comment>
<dbReference type="EMBL" id="JAASQJ010000001">
    <property type="protein sequence ID" value="NIJ51828.1"/>
    <property type="molecule type" value="Genomic_DNA"/>
</dbReference>
<accession>A0ABX0UFP7</accession>
<evidence type="ECO:0008006" key="3">
    <source>
        <dbReference type="Google" id="ProtNLM"/>
    </source>
</evidence>
<proteinExistence type="predicted"/>
<dbReference type="InterPro" id="IPR038636">
    <property type="entry name" value="Wzi_sf"/>
</dbReference>
<dbReference type="Gene3D" id="2.40.160.130">
    <property type="entry name" value="Capsule assembly protein Wzi"/>
    <property type="match status" value="1"/>
</dbReference>
<dbReference type="RefSeq" id="WP_167267735.1">
    <property type="nucleotide sequence ID" value="NZ_JAASQJ010000001.1"/>
</dbReference>